<gene>
    <name evidence="2" type="ORF">SAMN04488024_107185</name>
</gene>
<feature type="region of interest" description="Disordered" evidence="1">
    <location>
        <begin position="241"/>
        <end position="276"/>
    </location>
</feature>
<dbReference type="AlphaFoldDB" id="A0A1G6X0D4"/>
<sequence length="276" mass="31822">MNQNNLEYLQKMLDHLGFGTRLNAVLESAIYKKPESFNIGLNQKYIPAEFRSDPGKGVDMMHFDLQFNKSRETDAYFLNGFEATLKRYNTDQPVSKIFDIEKHHRMTALQSYKLLCGLSLQKDIFLRDLTHGGADTLERIPVWFSLDLQVTNERGNHPLNRFYPGYGFDLEATVDRYNFKGLEDMQKRDAVIRALKYGNLIELPLELDGKVQPVYLSANPEMKTLNVYSKEMQPIKTERIFPPSTAISDQISESNINEVSQNKEPNSEQTKSRIGR</sequence>
<accession>A0A1G6X0D4</accession>
<evidence type="ECO:0000256" key="1">
    <source>
        <dbReference type="SAM" id="MobiDB-lite"/>
    </source>
</evidence>
<proteinExistence type="predicted"/>
<evidence type="ECO:0000313" key="3">
    <source>
        <dbReference type="Proteomes" id="UP000199455"/>
    </source>
</evidence>
<dbReference type="Proteomes" id="UP000199455">
    <property type="component" value="Unassembled WGS sequence"/>
</dbReference>
<dbReference type="EMBL" id="FMZH01000007">
    <property type="protein sequence ID" value="SDD71514.1"/>
    <property type="molecule type" value="Genomic_DNA"/>
</dbReference>
<keyword evidence="3" id="KW-1185">Reference proteome</keyword>
<dbReference type="STRING" id="390242.SAMN04488024_107185"/>
<reference evidence="3" key="1">
    <citation type="submission" date="2016-10" db="EMBL/GenBank/DDBJ databases">
        <authorList>
            <person name="Varghese N."/>
            <person name="Submissions S."/>
        </authorList>
    </citation>
    <scope>NUCLEOTIDE SEQUENCE [LARGE SCALE GENOMIC DNA]</scope>
    <source>
        <strain evidence="3">DSM 18609</strain>
    </source>
</reference>
<organism evidence="2 3">
    <name type="scientific">Pedobacter soli</name>
    <dbReference type="NCBI Taxonomy" id="390242"/>
    <lineage>
        <taxon>Bacteria</taxon>
        <taxon>Pseudomonadati</taxon>
        <taxon>Bacteroidota</taxon>
        <taxon>Sphingobacteriia</taxon>
        <taxon>Sphingobacteriales</taxon>
        <taxon>Sphingobacteriaceae</taxon>
        <taxon>Pedobacter</taxon>
    </lineage>
</organism>
<dbReference type="RefSeq" id="WP_090770438.1">
    <property type="nucleotide sequence ID" value="NZ_FMZH01000007.1"/>
</dbReference>
<protein>
    <submittedName>
        <fullName evidence="2">Uncharacterized protein</fullName>
    </submittedName>
</protein>
<evidence type="ECO:0000313" key="2">
    <source>
        <dbReference type="EMBL" id="SDD71514.1"/>
    </source>
</evidence>
<feature type="compositionally biased region" description="Polar residues" evidence="1">
    <location>
        <begin position="245"/>
        <end position="269"/>
    </location>
</feature>
<name>A0A1G6X0D4_9SPHI</name>